<dbReference type="EMBL" id="JAGFBV010000023">
    <property type="protein sequence ID" value="MBP4139161.1"/>
    <property type="molecule type" value="Genomic_DNA"/>
</dbReference>
<dbReference type="Proteomes" id="UP000675047">
    <property type="component" value="Unassembled WGS sequence"/>
</dbReference>
<proteinExistence type="predicted"/>
<keyword evidence="2" id="KW-1185">Reference proteome</keyword>
<name>A0A940XBW7_9FLAO</name>
<accession>A0A940XBW7</accession>
<gene>
    <name evidence="1" type="ORF">J3495_13860</name>
</gene>
<reference evidence="1 2" key="1">
    <citation type="submission" date="2021-03" db="EMBL/GenBank/DDBJ databases">
        <title>Flavobacterium Flabelliformis Sp. Nov. And Flavobacterium Geliluteum Sp. Nov., Two Novel Multidrug Resistant Psychrophilic Species Isolated From Antarctica.</title>
        <authorList>
            <person name="Kralova S."/>
            <person name="Busse H.J."/>
            <person name="Bezdicek M."/>
            <person name="Nykrynova M."/>
            <person name="Kroupova E."/>
            <person name="Krsek D."/>
            <person name="Sedlacek I."/>
        </authorList>
    </citation>
    <scope>NUCLEOTIDE SEQUENCE [LARGE SCALE GENOMIC DNA]</scope>
    <source>
        <strain evidence="1 2">P7388</strain>
    </source>
</reference>
<sequence>METNRATIRREEQNTHLILQVNTEEFEIILTDDNPNNVKDVFNKLLKELKNGLFQFKLEDETEDLYHNICKEYLIQLNSEISSVFKELEDYELLEDLL</sequence>
<comment type="caution">
    <text evidence="1">The sequence shown here is derived from an EMBL/GenBank/DDBJ whole genome shotgun (WGS) entry which is preliminary data.</text>
</comment>
<evidence type="ECO:0000313" key="1">
    <source>
        <dbReference type="EMBL" id="MBP4139161.1"/>
    </source>
</evidence>
<organism evidence="1 2">
    <name type="scientific">Flavobacterium geliluteum</name>
    <dbReference type="NCBI Taxonomy" id="2816120"/>
    <lineage>
        <taxon>Bacteria</taxon>
        <taxon>Pseudomonadati</taxon>
        <taxon>Bacteroidota</taxon>
        <taxon>Flavobacteriia</taxon>
        <taxon>Flavobacteriales</taxon>
        <taxon>Flavobacteriaceae</taxon>
        <taxon>Flavobacterium</taxon>
    </lineage>
</organism>
<dbReference type="AlphaFoldDB" id="A0A940XBW7"/>
<evidence type="ECO:0000313" key="2">
    <source>
        <dbReference type="Proteomes" id="UP000675047"/>
    </source>
</evidence>
<protein>
    <submittedName>
        <fullName evidence="1">Uncharacterized protein</fullName>
    </submittedName>
</protein>
<dbReference type="RefSeq" id="WP_210667134.1">
    <property type="nucleotide sequence ID" value="NZ_JAGFBV010000023.1"/>
</dbReference>